<evidence type="ECO:0000313" key="1">
    <source>
        <dbReference type="EMBL" id="KAH6947693.1"/>
    </source>
</evidence>
<gene>
    <name evidence="1" type="ORF">HPB50_020734</name>
</gene>
<evidence type="ECO:0000313" key="2">
    <source>
        <dbReference type="Proteomes" id="UP000821845"/>
    </source>
</evidence>
<protein>
    <submittedName>
        <fullName evidence="1">Uncharacterized protein</fullName>
    </submittedName>
</protein>
<proteinExistence type="predicted"/>
<accession>A0ACB7TL49</accession>
<organism evidence="1 2">
    <name type="scientific">Hyalomma asiaticum</name>
    <name type="common">Tick</name>
    <dbReference type="NCBI Taxonomy" id="266040"/>
    <lineage>
        <taxon>Eukaryota</taxon>
        <taxon>Metazoa</taxon>
        <taxon>Ecdysozoa</taxon>
        <taxon>Arthropoda</taxon>
        <taxon>Chelicerata</taxon>
        <taxon>Arachnida</taxon>
        <taxon>Acari</taxon>
        <taxon>Parasitiformes</taxon>
        <taxon>Ixodida</taxon>
        <taxon>Ixodoidea</taxon>
        <taxon>Ixodidae</taxon>
        <taxon>Hyalomminae</taxon>
        <taxon>Hyalomma</taxon>
    </lineage>
</organism>
<comment type="caution">
    <text evidence="1">The sequence shown here is derived from an EMBL/GenBank/DDBJ whole genome shotgun (WGS) entry which is preliminary data.</text>
</comment>
<keyword evidence="2" id="KW-1185">Reference proteome</keyword>
<reference evidence="1" key="1">
    <citation type="submission" date="2020-05" db="EMBL/GenBank/DDBJ databases">
        <title>Large-scale comparative analyses of tick genomes elucidate their genetic diversity and vector capacities.</title>
        <authorList>
            <person name="Jia N."/>
            <person name="Wang J."/>
            <person name="Shi W."/>
            <person name="Du L."/>
            <person name="Sun Y."/>
            <person name="Zhan W."/>
            <person name="Jiang J."/>
            <person name="Wang Q."/>
            <person name="Zhang B."/>
            <person name="Ji P."/>
            <person name="Sakyi L.B."/>
            <person name="Cui X."/>
            <person name="Yuan T."/>
            <person name="Jiang B."/>
            <person name="Yang W."/>
            <person name="Lam T.T.-Y."/>
            <person name="Chang Q."/>
            <person name="Ding S."/>
            <person name="Wang X."/>
            <person name="Zhu J."/>
            <person name="Ruan X."/>
            <person name="Zhao L."/>
            <person name="Wei J."/>
            <person name="Que T."/>
            <person name="Du C."/>
            <person name="Cheng J."/>
            <person name="Dai P."/>
            <person name="Han X."/>
            <person name="Huang E."/>
            <person name="Gao Y."/>
            <person name="Liu J."/>
            <person name="Shao H."/>
            <person name="Ye R."/>
            <person name="Li L."/>
            <person name="Wei W."/>
            <person name="Wang X."/>
            <person name="Wang C."/>
            <person name="Yang T."/>
            <person name="Huo Q."/>
            <person name="Li W."/>
            <person name="Guo W."/>
            <person name="Chen H."/>
            <person name="Zhou L."/>
            <person name="Ni X."/>
            <person name="Tian J."/>
            <person name="Zhou Y."/>
            <person name="Sheng Y."/>
            <person name="Liu T."/>
            <person name="Pan Y."/>
            <person name="Xia L."/>
            <person name="Li J."/>
            <person name="Zhao F."/>
            <person name="Cao W."/>
        </authorList>
    </citation>
    <scope>NUCLEOTIDE SEQUENCE</scope>
    <source>
        <strain evidence="1">Hyas-2018</strain>
    </source>
</reference>
<dbReference type="EMBL" id="CM023481">
    <property type="protein sequence ID" value="KAH6947693.1"/>
    <property type="molecule type" value="Genomic_DNA"/>
</dbReference>
<sequence>MQRASDPTGAVTRMASIRKIPLVITGGEGGQTSPLTVFSNDSCSATASGVYNVTATNADGNHIELASWDAERQEDYGRLEPLSHSDVVLMCFSIDPPDSLVESPKSRMQEMFHRCRSLFIILVGNKTRPGFPLTVPHPATTKKDDVAPEE</sequence>
<dbReference type="Proteomes" id="UP000821845">
    <property type="component" value="Chromosome 1"/>
</dbReference>
<name>A0ACB7TL49_HYAAI</name>